<organism evidence="2 3">
    <name type="scientific">Oceanihabitans sediminis</name>
    <dbReference type="NCBI Taxonomy" id="1812012"/>
    <lineage>
        <taxon>Bacteria</taxon>
        <taxon>Pseudomonadati</taxon>
        <taxon>Bacteroidota</taxon>
        <taxon>Flavobacteriia</taxon>
        <taxon>Flavobacteriales</taxon>
        <taxon>Flavobacteriaceae</taxon>
        <taxon>Oceanihabitans</taxon>
    </lineage>
</organism>
<feature type="transmembrane region" description="Helical" evidence="1">
    <location>
        <begin position="42"/>
        <end position="60"/>
    </location>
</feature>
<accession>A0A368P3M6</accession>
<comment type="caution">
    <text evidence="2">The sequence shown here is derived from an EMBL/GenBank/DDBJ whole genome shotgun (WGS) entry which is preliminary data.</text>
</comment>
<reference evidence="2 3" key="1">
    <citation type="submission" date="2018-07" db="EMBL/GenBank/DDBJ databases">
        <title>Oceanihabitans testaceum sp. nov., isolated from marine sediment.</title>
        <authorList>
            <person name="Li C.-M."/>
        </authorList>
    </citation>
    <scope>NUCLEOTIDE SEQUENCE [LARGE SCALE GENOMIC DNA]</scope>
    <source>
        <strain evidence="2 3">S9-10</strain>
    </source>
</reference>
<gene>
    <name evidence="2" type="ORF">DU428_06640</name>
</gene>
<evidence type="ECO:0000313" key="3">
    <source>
        <dbReference type="Proteomes" id="UP000252249"/>
    </source>
</evidence>
<evidence type="ECO:0000313" key="2">
    <source>
        <dbReference type="EMBL" id="RCU57467.1"/>
    </source>
</evidence>
<dbReference type="Pfam" id="PF10825">
    <property type="entry name" value="DUF2752"/>
    <property type="match status" value="1"/>
</dbReference>
<keyword evidence="1" id="KW-1133">Transmembrane helix</keyword>
<keyword evidence="1" id="KW-0472">Membrane</keyword>
<dbReference type="RefSeq" id="WP_072349230.1">
    <property type="nucleotide sequence ID" value="NZ_JAWVXR010000002.1"/>
</dbReference>
<dbReference type="Proteomes" id="UP000252249">
    <property type="component" value="Unassembled WGS sequence"/>
</dbReference>
<dbReference type="EMBL" id="QPIG01000002">
    <property type="protein sequence ID" value="RCU57467.1"/>
    <property type="molecule type" value="Genomic_DNA"/>
</dbReference>
<protein>
    <submittedName>
        <fullName evidence="2">DUF2752 domain-containing protein</fullName>
    </submittedName>
</protein>
<dbReference type="InterPro" id="IPR021215">
    <property type="entry name" value="DUF2752"/>
</dbReference>
<proteinExistence type="predicted"/>
<feature type="transmembrane region" description="Helical" evidence="1">
    <location>
        <begin position="72"/>
        <end position="89"/>
    </location>
</feature>
<dbReference type="AlphaFoldDB" id="A0A368P3M6"/>
<evidence type="ECO:0000256" key="1">
    <source>
        <dbReference type="SAM" id="Phobius"/>
    </source>
</evidence>
<name>A0A368P3M6_9FLAO</name>
<dbReference type="OrthoDB" id="9815897at2"/>
<sequence length="93" mass="10707">MSSFEAYMLPCLNKKIFGIDCPGCGMQRSVSLLIQGDVNGAYNMYPAIFTIIIMLIILVLHIKYKFKNGHKVLLAFFFLNLFIITFNYINKFI</sequence>
<keyword evidence="1" id="KW-0812">Transmembrane</keyword>
<keyword evidence="3" id="KW-1185">Reference proteome</keyword>